<dbReference type="AlphaFoldDB" id="A0A2K4MPN0"/>
<evidence type="ECO:0000259" key="1">
    <source>
        <dbReference type="SMART" id="SM00763"/>
    </source>
</evidence>
<dbReference type="InterPro" id="IPR016230">
    <property type="entry name" value="PrkA/YeaG"/>
</dbReference>
<dbReference type="InterPro" id="IPR010650">
    <property type="entry name" value="PrkA_C"/>
</dbReference>
<dbReference type="PANTHER" id="PTHR30267:SF2">
    <property type="entry name" value="PROTEIN PRKA"/>
    <property type="match status" value="1"/>
</dbReference>
<dbReference type="SMART" id="SM00763">
    <property type="entry name" value="AAA_PrkA"/>
    <property type="match status" value="1"/>
</dbReference>
<reference evidence="2 3" key="1">
    <citation type="submission" date="2018-01" db="EMBL/GenBank/DDBJ databases">
        <title>Genomic Sequence of Chromobacterium MWU13-2610 from wild cranberry bogs within the Cape Cod National Seashore.</title>
        <authorList>
            <person name="O'Hara-Hanley K."/>
            <person name="Soby S."/>
            <person name="Harrison A."/>
        </authorList>
    </citation>
    <scope>NUCLEOTIDE SEQUENCE [LARGE SCALE GENOMIC DNA]</scope>
    <source>
        <strain evidence="2 3">MWU13-2610</strain>
    </source>
</reference>
<dbReference type="Proteomes" id="UP000236416">
    <property type="component" value="Unassembled WGS sequence"/>
</dbReference>
<comment type="caution">
    <text evidence="2">The sequence shown here is derived from an EMBL/GenBank/DDBJ whole genome shotgun (WGS) entry which is preliminary data.</text>
</comment>
<dbReference type="NCBIfam" id="NF011999">
    <property type="entry name" value="PRK15455.1"/>
    <property type="match status" value="1"/>
</dbReference>
<dbReference type="Pfam" id="PF06798">
    <property type="entry name" value="PrkA"/>
    <property type="match status" value="1"/>
</dbReference>
<sequence length="642" mass="73667">MHPDIFSHYAVRYDKTREEEYTIQEYLELCKQDPGAYATAAERMLAAIGEPELVDTRHDSRLSRIFSNKVIKVYPAFRDFYGTEEVIEQVVAYFRHAAQGLEEKKQILYLLGPVGGGKSSIAEKLKELMELVPFYSLKGSPVNESPLALFNYDEDGAILEEQYGIPRRYLKGIPSPWAVKRLHEFNGDIGQFRVVKRYPSVLKQIAVAKTEPGDENNQDISSLVGKVDIRKLEKYAQDDPDAYSYSGGLCLANQGLLEFVEMFKAPIKVLHPLLTATQEGNFKGTEGFGAIPFEGIILAHSNESEWKQFRNNKNNEAFLDRIYIVKVPYCLRVTEEIKIYDKLIRNSSLGKAPCAPGTLKMMAQFAVLSRLKEPENSSLYSKMQVYDGDNLKDTDPKAKSLQEYRDYAGVDEGMAGLSTRFAYKILSKVFNFDHSEVAANPVHLLYVIEQQVEREQFPAETEQKYLTFLKEYLAPKYVEFIGKEIQTAYLESYSEYGQNIFDRYVTFADYWIQDQEYRDQDTGEIFDRTSLNAELEKIEKPAGISNPKDFRNEIVNFVLRARANNGGKNPTWTSYEKLRTVIEKKMFSNTEELLPVISFNAKASAEDAKKHEDFVNRMVEKGYTAKQVRLLCEWYLRVRKSS</sequence>
<keyword evidence="2" id="KW-0808">Transferase</keyword>
<dbReference type="InterPro" id="IPR057741">
    <property type="entry name" value="YeaG"/>
</dbReference>
<organism evidence="2 3">
    <name type="scientific">Chromobacterium sinusclupearum</name>
    <dbReference type="NCBI Taxonomy" id="2077146"/>
    <lineage>
        <taxon>Bacteria</taxon>
        <taxon>Pseudomonadati</taxon>
        <taxon>Pseudomonadota</taxon>
        <taxon>Betaproteobacteria</taxon>
        <taxon>Neisseriales</taxon>
        <taxon>Chromobacteriaceae</taxon>
        <taxon>Chromobacterium</taxon>
    </lineage>
</organism>
<dbReference type="Pfam" id="PF08298">
    <property type="entry name" value="AAA_PrkA"/>
    <property type="match status" value="1"/>
</dbReference>
<evidence type="ECO:0000313" key="2">
    <source>
        <dbReference type="EMBL" id="POA99018.1"/>
    </source>
</evidence>
<dbReference type="GO" id="GO:0004672">
    <property type="term" value="F:protein kinase activity"/>
    <property type="evidence" value="ECO:0007669"/>
    <property type="project" value="InterPro"/>
</dbReference>
<dbReference type="PIRSF" id="PIRSF000549">
    <property type="entry name" value="Ser_prot_kin"/>
    <property type="match status" value="1"/>
</dbReference>
<dbReference type="RefSeq" id="WP_103319422.1">
    <property type="nucleotide sequence ID" value="NZ_PPTF01000030.1"/>
</dbReference>
<dbReference type="EMBL" id="PPTF01000030">
    <property type="protein sequence ID" value="POA99018.1"/>
    <property type="molecule type" value="Genomic_DNA"/>
</dbReference>
<name>A0A2K4MPN0_9NEIS</name>
<feature type="domain" description="PrkA AAA" evidence="1">
    <location>
        <begin position="21"/>
        <end position="378"/>
    </location>
</feature>
<dbReference type="InterPro" id="IPR013153">
    <property type="entry name" value="Prk_AAA"/>
</dbReference>
<protein>
    <submittedName>
        <fullName evidence="2">PrkA family serine protein kinase</fullName>
    </submittedName>
</protein>
<dbReference type="Gene3D" id="3.40.50.300">
    <property type="entry name" value="P-loop containing nucleotide triphosphate hydrolases"/>
    <property type="match status" value="1"/>
</dbReference>
<proteinExistence type="predicted"/>
<keyword evidence="3" id="KW-1185">Reference proteome</keyword>
<accession>A0A2K4MPN0</accession>
<dbReference type="SUPFAM" id="SSF52540">
    <property type="entry name" value="P-loop containing nucleoside triphosphate hydrolases"/>
    <property type="match status" value="1"/>
</dbReference>
<dbReference type="InterPro" id="IPR027417">
    <property type="entry name" value="P-loop_NTPase"/>
</dbReference>
<dbReference type="PANTHER" id="PTHR30267">
    <property type="entry name" value="PROTEIN KINASE PRKA"/>
    <property type="match status" value="1"/>
</dbReference>
<evidence type="ECO:0000313" key="3">
    <source>
        <dbReference type="Proteomes" id="UP000236416"/>
    </source>
</evidence>
<gene>
    <name evidence="2" type="ORF">C2134_09175</name>
</gene>
<keyword evidence="2" id="KW-0418">Kinase</keyword>